<protein>
    <submittedName>
        <fullName evidence="1">Uncharacterized protein</fullName>
    </submittedName>
</protein>
<name>A0A830FTV2_HALAR</name>
<proteinExistence type="predicted"/>
<evidence type="ECO:0000313" key="2">
    <source>
        <dbReference type="Proteomes" id="UP000656367"/>
    </source>
</evidence>
<reference evidence="1" key="2">
    <citation type="submission" date="2020-09" db="EMBL/GenBank/DDBJ databases">
        <authorList>
            <person name="Sun Q."/>
            <person name="Ohkuma M."/>
        </authorList>
    </citation>
    <scope>NUCLEOTIDE SEQUENCE</scope>
    <source>
        <strain evidence="1">JCM 15759</strain>
    </source>
</reference>
<evidence type="ECO:0000313" key="1">
    <source>
        <dbReference type="EMBL" id="GGM37339.1"/>
    </source>
</evidence>
<gene>
    <name evidence="1" type="ORF">GCM10009006_18170</name>
</gene>
<sequence>MVDIGPERLKFAMLNFYQDMDAYDSPPPKPCVQVAPTVAVRSCRPGTTAGLEIWFEFGATVRADK</sequence>
<dbReference type="Proteomes" id="UP000656367">
    <property type="component" value="Unassembled WGS sequence"/>
</dbReference>
<comment type="caution">
    <text evidence="1">The sequence shown here is derived from an EMBL/GenBank/DDBJ whole genome shotgun (WGS) entry which is preliminary data.</text>
</comment>
<organism evidence="1 2">
    <name type="scientific">Haloarcula argentinensis</name>
    <dbReference type="NCBI Taxonomy" id="43776"/>
    <lineage>
        <taxon>Archaea</taxon>
        <taxon>Methanobacteriati</taxon>
        <taxon>Methanobacteriota</taxon>
        <taxon>Stenosarchaea group</taxon>
        <taxon>Halobacteria</taxon>
        <taxon>Halobacteriales</taxon>
        <taxon>Haloarculaceae</taxon>
        <taxon>Haloarcula</taxon>
    </lineage>
</organism>
<dbReference type="EMBL" id="BMON01000002">
    <property type="protein sequence ID" value="GGM37339.1"/>
    <property type="molecule type" value="Genomic_DNA"/>
</dbReference>
<reference evidence="1" key="1">
    <citation type="journal article" date="2014" name="Int. J. Syst. Evol. Microbiol.">
        <title>Complete genome sequence of Corynebacterium casei LMG S-19264T (=DSM 44701T), isolated from a smear-ripened cheese.</title>
        <authorList>
            <consortium name="US DOE Joint Genome Institute (JGI-PGF)"/>
            <person name="Walter F."/>
            <person name="Albersmeier A."/>
            <person name="Kalinowski J."/>
            <person name="Ruckert C."/>
        </authorList>
    </citation>
    <scope>NUCLEOTIDE SEQUENCE</scope>
    <source>
        <strain evidence="1">JCM 15759</strain>
    </source>
</reference>
<accession>A0A830FTV2</accession>
<dbReference type="AlphaFoldDB" id="A0A830FTV2"/>